<evidence type="ECO:0000313" key="9">
    <source>
        <dbReference type="EMBL" id="KAL0979885.1"/>
    </source>
</evidence>
<evidence type="ECO:0000256" key="1">
    <source>
        <dbReference type="ARBA" id="ARBA00022670"/>
    </source>
</evidence>
<keyword evidence="1 6" id="KW-0645">Protease</keyword>
<dbReference type="InterPro" id="IPR043504">
    <property type="entry name" value="Peptidase_S1_PA_chymotrypsin"/>
</dbReference>
<dbReference type="PANTHER" id="PTHR24271">
    <property type="entry name" value="KALLIKREIN-RELATED"/>
    <property type="match status" value="1"/>
</dbReference>
<dbReference type="InterPro" id="IPR033116">
    <property type="entry name" value="TRYPSIN_SER"/>
</dbReference>
<gene>
    <name evidence="9" type="ORF">UPYG_G00191110</name>
</gene>
<keyword evidence="3 6" id="KW-0378">Hydrolase</keyword>
<sequence>MIYFRVLCCWVVTLVSLSLHTGDCARIVGGKEVEPHSVPYIALLEDFENDFVCGGTLIHESWVLTAAHCRCQDNRCMLFGDLKTAYLGVHSTKKHRKDWIPREIKKNVPHPKYNHHTVQNDIMLLQLKNPVKVSSSVRIKALPNPVDDMRAGTRCFGAGWGATVEGGPSSDVLLGVNLTVVDRRVCKNRYNSFIRITDEMFCAGSTNNHPADTCQGDSGGPLVCGGVLRGVVSFGKGCGNLAYPGVYTFISKYDKWIRETIRNSE</sequence>
<dbReference type="Pfam" id="PF00089">
    <property type="entry name" value="Trypsin"/>
    <property type="match status" value="1"/>
</dbReference>
<evidence type="ECO:0000256" key="7">
    <source>
        <dbReference type="SAM" id="SignalP"/>
    </source>
</evidence>
<dbReference type="GO" id="GO:0008236">
    <property type="term" value="F:serine-type peptidase activity"/>
    <property type="evidence" value="ECO:0007669"/>
    <property type="project" value="UniProtKB-KW"/>
</dbReference>
<dbReference type="CDD" id="cd00190">
    <property type="entry name" value="Tryp_SPc"/>
    <property type="match status" value="1"/>
</dbReference>
<evidence type="ECO:0000256" key="3">
    <source>
        <dbReference type="ARBA" id="ARBA00022801"/>
    </source>
</evidence>
<dbReference type="Proteomes" id="UP001557470">
    <property type="component" value="Unassembled WGS sequence"/>
</dbReference>
<dbReference type="SUPFAM" id="SSF50494">
    <property type="entry name" value="Trypsin-like serine proteases"/>
    <property type="match status" value="1"/>
</dbReference>
<dbReference type="InterPro" id="IPR009003">
    <property type="entry name" value="Peptidase_S1_PA"/>
</dbReference>
<dbReference type="GO" id="GO:0006508">
    <property type="term" value="P:proteolysis"/>
    <property type="evidence" value="ECO:0007669"/>
    <property type="project" value="UniProtKB-KW"/>
</dbReference>
<organism evidence="9 10">
    <name type="scientific">Umbra pygmaea</name>
    <name type="common">Eastern mudminnow</name>
    <dbReference type="NCBI Taxonomy" id="75934"/>
    <lineage>
        <taxon>Eukaryota</taxon>
        <taxon>Metazoa</taxon>
        <taxon>Chordata</taxon>
        <taxon>Craniata</taxon>
        <taxon>Vertebrata</taxon>
        <taxon>Euteleostomi</taxon>
        <taxon>Actinopterygii</taxon>
        <taxon>Neopterygii</taxon>
        <taxon>Teleostei</taxon>
        <taxon>Protacanthopterygii</taxon>
        <taxon>Esociformes</taxon>
        <taxon>Umbridae</taxon>
        <taxon>Umbra</taxon>
    </lineage>
</organism>
<evidence type="ECO:0000256" key="6">
    <source>
        <dbReference type="RuleBase" id="RU363034"/>
    </source>
</evidence>
<evidence type="ECO:0000256" key="2">
    <source>
        <dbReference type="ARBA" id="ARBA00022729"/>
    </source>
</evidence>
<evidence type="ECO:0000313" key="10">
    <source>
        <dbReference type="Proteomes" id="UP001557470"/>
    </source>
</evidence>
<dbReference type="PRINTS" id="PR00722">
    <property type="entry name" value="CHYMOTRYPSIN"/>
</dbReference>
<keyword evidence="2 7" id="KW-0732">Signal</keyword>
<keyword evidence="10" id="KW-1185">Reference proteome</keyword>
<name>A0ABD0WXH7_UMBPY</name>
<protein>
    <recommendedName>
        <fullName evidence="8">Peptidase S1 domain-containing protein</fullName>
    </recommendedName>
</protein>
<accession>A0ABD0WXH7</accession>
<dbReference type="FunFam" id="2.40.10.10:FF:000120">
    <property type="entry name" value="Putative serine protease"/>
    <property type="match status" value="1"/>
</dbReference>
<comment type="caution">
    <text evidence="9">The sequence shown here is derived from an EMBL/GenBank/DDBJ whole genome shotgun (WGS) entry which is preliminary data.</text>
</comment>
<keyword evidence="4 6" id="KW-0720">Serine protease</keyword>
<feature type="chain" id="PRO_5044748083" description="Peptidase S1 domain-containing protein" evidence="7">
    <location>
        <begin position="25"/>
        <end position="265"/>
    </location>
</feature>
<dbReference type="PROSITE" id="PS00134">
    <property type="entry name" value="TRYPSIN_HIS"/>
    <property type="match status" value="1"/>
</dbReference>
<evidence type="ECO:0000256" key="5">
    <source>
        <dbReference type="ARBA" id="ARBA00023157"/>
    </source>
</evidence>
<reference evidence="9 10" key="1">
    <citation type="submission" date="2024-06" db="EMBL/GenBank/DDBJ databases">
        <authorList>
            <person name="Pan Q."/>
            <person name="Wen M."/>
            <person name="Jouanno E."/>
            <person name="Zahm M."/>
            <person name="Klopp C."/>
            <person name="Cabau C."/>
            <person name="Louis A."/>
            <person name="Berthelot C."/>
            <person name="Parey E."/>
            <person name="Roest Crollius H."/>
            <person name="Montfort J."/>
            <person name="Robinson-Rechavi M."/>
            <person name="Bouchez O."/>
            <person name="Lampietro C."/>
            <person name="Lopez Roques C."/>
            <person name="Donnadieu C."/>
            <person name="Postlethwait J."/>
            <person name="Bobe J."/>
            <person name="Verreycken H."/>
            <person name="Guiguen Y."/>
        </authorList>
    </citation>
    <scope>NUCLEOTIDE SEQUENCE [LARGE SCALE GENOMIC DNA]</scope>
    <source>
        <strain evidence="9">Up_M1</strain>
        <tissue evidence="9">Testis</tissue>
    </source>
</reference>
<dbReference type="PANTHER" id="PTHR24271:SF52">
    <property type="entry name" value="GRANZYME K"/>
    <property type="match status" value="1"/>
</dbReference>
<dbReference type="SMART" id="SM00020">
    <property type="entry name" value="Tryp_SPc"/>
    <property type="match status" value="1"/>
</dbReference>
<dbReference type="PROSITE" id="PS00135">
    <property type="entry name" value="TRYPSIN_SER"/>
    <property type="match status" value="1"/>
</dbReference>
<evidence type="ECO:0000259" key="8">
    <source>
        <dbReference type="PROSITE" id="PS50240"/>
    </source>
</evidence>
<dbReference type="InterPro" id="IPR001314">
    <property type="entry name" value="Peptidase_S1A"/>
</dbReference>
<dbReference type="InterPro" id="IPR001254">
    <property type="entry name" value="Trypsin_dom"/>
</dbReference>
<feature type="domain" description="Peptidase S1" evidence="8">
    <location>
        <begin position="27"/>
        <end position="262"/>
    </location>
</feature>
<evidence type="ECO:0000256" key="4">
    <source>
        <dbReference type="ARBA" id="ARBA00022825"/>
    </source>
</evidence>
<feature type="signal peptide" evidence="7">
    <location>
        <begin position="1"/>
        <end position="24"/>
    </location>
</feature>
<dbReference type="AlphaFoldDB" id="A0ABD0WXH7"/>
<dbReference type="InterPro" id="IPR018114">
    <property type="entry name" value="TRYPSIN_HIS"/>
</dbReference>
<dbReference type="PROSITE" id="PS50240">
    <property type="entry name" value="TRYPSIN_DOM"/>
    <property type="match status" value="1"/>
</dbReference>
<dbReference type="EMBL" id="JAGEUA010000005">
    <property type="protein sequence ID" value="KAL0979885.1"/>
    <property type="molecule type" value="Genomic_DNA"/>
</dbReference>
<keyword evidence="5" id="KW-1015">Disulfide bond</keyword>
<proteinExistence type="predicted"/>
<dbReference type="Gene3D" id="2.40.10.10">
    <property type="entry name" value="Trypsin-like serine proteases"/>
    <property type="match status" value="1"/>
</dbReference>